<dbReference type="Proteomes" id="UP000694001">
    <property type="component" value="Chromosome"/>
</dbReference>
<organism evidence="2 3">
    <name type="scientific">Elioraea tepida</name>
    <dbReference type="NCBI Taxonomy" id="2843330"/>
    <lineage>
        <taxon>Bacteria</taxon>
        <taxon>Pseudomonadati</taxon>
        <taxon>Pseudomonadota</taxon>
        <taxon>Alphaproteobacteria</taxon>
        <taxon>Acetobacterales</taxon>
        <taxon>Elioraeaceae</taxon>
        <taxon>Elioraea</taxon>
    </lineage>
</organism>
<dbReference type="InterPro" id="IPR037401">
    <property type="entry name" value="SnoaL-like"/>
</dbReference>
<sequence length="145" mass="15854">MARRPPPLPALVEDAVLAANQAFYDAFAARDVEAMEALWSREGPVACIHPGWNPLLDRDDIMAAWSAILRNPDAPDIRVENAIALILGDTAMVVCHERVGGALLACTNLFRLEQGTWRMVLHHAGPVGEEPLSRDDGAPLPHRIH</sequence>
<reference evidence="2" key="1">
    <citation type="submission" date="2021-06" db="EMBL/GenBank/DDBJ databases">
        <title>Elioraea tepida, sp. nov., a moderately thermophilic aerobic anoxygenic phototrophic bacterium isolated from an alkaline siliceous hot spring mat community in Yellowstone National Park, WY, USA.</title>
        <authorList>
            <person name="Saini M.K."/>
            <person name="Yoshida S."/>
            <person name="Sebastian A."/>
            <person name="Hirose S."/>
            <person name="Hara E."/>
            <person name="Tamaki H."/>
            <person name="Soulier N.T."/>
            <person name="Albert I."/>
            <person name="Hanada S."/>
            <person name="Bryant D.A."/>
            <person name="Tank M."/>
        </authorList>
    </citation>
    <scope>NUCLEOTIDE SEQUENCE</scope>
    <source>
        <strain evidence="2">MS-P2</strain>
    </source>
</reference>
<dbReference type="KEGG" id="elio:KO353_11395"/>
<evidence type="ECO:0000313" key="3">
    <source>
        <dbReference type="Proteomes" id="UP000694001"/>
    </source>
</evidence>
<evidence type="ECO:0000313" key="2">
    <source>
        <dbReference type="EMBL" id="QXM23896.1"/>
    </source>
</evidence>
<dbReference type="PANTHER" id="PTHR34957:SF1">
    <property type="entry name" value="NUCLEAR TRANSPORT FACTOR 2 (NTF2) FAMILY PROTEIN"/>
    <property type="match status" value="1"/>
</dbReference>
<dbReference type="RefSeq" id="WP_218284829.1">
    <property type="nucleotide sequence ID" value="NZ_CP076448.1"/>
</dbReference>
<feature type="domain" description="SnoaL-like" evidence="1">
    <location>
        <begin position="16"/>
        <end position="124"/>
    </location>
</feature>
<proteinExistence type="predicted"/>
<protein>
    <submittedName>
        <fullName evidence="2">Nuclear transport factor 2 family protein</fullName>
    </submittedName>
</protein>
<gene>
    <name evidence="2" type="ORF">KO353_11395</name>
</gene>
<dbReference type="Pfam" id="PF13474">
    <property type="entry name" value="SnoaL_3"/>
    <property type="match status" value="1"/>
</dbReference>
<evidence type="ECO:0000259" key="1">
    <source>
        <dbReference type="Pfam" id="PF13474"/>
    </source>
</evidence>
<dbReference type="AlphaFoldDB" id="A0A975U055"/>
<name>A0A975U055_9PROT</name>
<dbReference type="EMBL" id="CP076448">
    <property type="protein sequence ID" value="QXM23896.1"/>
    <property type="molecule type" value="Genomic_DNA"/>
</dbReference>
<keyword evidence="3" id="KW-1185">Reference proteome</keyword>
<accession>A0A975U055</accession>
<dbReference type="PANTHER" id="PTHR34957">
    <property type="entry name" value="NUCLEAR TRANSPORT FACTOR 2 (NTF2) FAMILY PROTEIN"/>
    <property type="match status" value="1"/>
</dbReference>